<sequence length="43" mass="5252">MIHFHDSFLIKTNFFCLYHIYIMPTRLYCKTRRAPQISVLFSV</sequence>
<dbReference type="Proteomes" id="UP001152888">
    <property type="component" value="Unassembled WGS sequence"/>
</dbReference>
<reference evidence="1" key="1">
    <citation type="submission" date="2022-03" db="EMBL/GenBank/DDBJ databases">
        <authorList>
            <person name="Sayadi A."/>
        </authorList>
    </citation>
    <scope>NUCLEOTIDE SEQUENCE</scope>
</reference>
<dbReference type="AlphaFoldDB" id="A0A9P0PGW7"/>
<evidence type="ECO:0000313" key="2">
    <source>
        <dbReference type="Proteomes" id="UP001152888"/>
    </source>
</evidence>
<comment type="caution">
    <text evidence="1">The sequence shown here is derived from an EMBL/GenBank/DDBJ whole genome shotgun (WGS) entry which is preliminary data.</text>
</comment>
<name>A0A9P0PGW7_ACAOB</name>
<gene>
    <name evidence="1" type="ORF">ACAOBT_LOCUS15355</name>
</gene>
<protein>
    <submittedName>
        <fullName evidence="1">Uncharacterized protein</fullName>
    </submittedName>
</protein>
<proteinExistence type="predicted"/>
<organism evidence="1 2">
    <name type="scientific">Acanthoscelides obtectus</name>
    <name type="common">Bean weevil</name>
    <name type="synonym">Bruchus obtectus</name>
    <dbReference type="NCBI Taxonomy" id="200917"/>
    <lineage>
        <taxon>Eukaryota</taxon>
        <taxon>Metazoa</taxon>
        <taxon>Ecdysozoa</taxon>
        <taxon>Arthropoda</taxon>
        <taxon>Hexapoda</taxon>
        <taxon>Insecta</taxon>
        <taxon>Pterygota</taxon>
        <taxon>Neoptera</taxon>
        <taxon>Endopterygota</taxon>
        <taxon>Coleoptera</taxon>
        <taxon>Polyphaga</taxon>
        <taxon>Cucujiformia</taxon>
        <taxon>Chrysomeloidea</taxon>
        <taxon>Chrysomelidae</taxon>
        <taxon>Bruchinae</taxon>
        <taxon>Bruchini</taxon>
        <taxon>Acanthoscelides</taxon>
    </lineage>
</organism>
<evidence type="ECO:0000313" key="1">
    <source>
        <dbReference type="EMBL" id="CAH1983058.1"/>
    </source>
</evidence>
<dbReference type="EMBL" id="CAKOFQ010006931">
    <property type="protein sequence ID" value="CAH1983058.1"/>
    <property type="molecule type" value="Genomic_DNA"/>
</dbReference>
<accession>A0A9P0PGW7</accession>
<keyword evidence="2" id="KW-1185">Reference proteome</keyword>